<evidence type="ECO:0000256" key="12">
    <source>
        <dbReference type="ARBA" id="ARBA00023175"/>
    </source>
</evidence>
<dbReference type="PANTHER" id="PTHR47972">
    <property type="entry name" value="KINESIN-LIKE PROTEIN KLP-3"/>
    <property type="match status" value="1"/>
</dbReference>
<dbReference type="Pfam" id="PF00225">
    <property type="entry name" value="Kinesin"/>
    <property type="match status" value="1"/>
</dbReference>
<dbReference type="CDD" id="cd01366">
    <property type="entry name" value="KISc_C_terminal"/>
    <property type="match status" value="1"/>
</dbReference>
<protein>
    <recommendedName>
        <fullName evidence="17">Kinesin-like protein</fullName>
    </recommendedName>
</protein>
<evidence type="ECO:0000256" key="8">
    <source>
        <dbReference type="ARBA" id="ARBA00022840"/>
    </source>
</evidence>
<evidence type="ECO:0000256" key="6">
    <source>
        <dbReference type="ARBA" id="ARBA00022701"/>
    </source>
</evidence>
<keyword evidence="6 17" id="KW-0493">Microtubule</keyword>
<evidence type="ECO:0000256" key="1">
    <source>
        <dbReference type="ARBA" id="ARBA00004284"/>
    </source>
</evidence>
<keyword evidence="8 16" id="KW-0067">ATP-binding</keyword>
<feature type="coiled-coil region" evidence="18">
    <location>
        <begin position="262"/>
        <end position="328"/>
    </location>
</feature>
<dbReference type="Gene3D" id="1.10.287.1490">
    <property type="match status" value="1"/>
</dbReference>
<evidence type="ECO:0000256" key="3">
    <source>
        <dbReference type="ARBA" id="ARBA00004536"/>
    </source>
</evidence>
<dbReference type="GO" id="GO:0003777">
    <property type="term" value="F:microtubule motor activity"/>
    <property type="evidence" value="ECO:0007669"/>
    <property type="project" value="InterPro"/>
</dbReference>
<evidence type="ECO:0000256" key="13">
    <source>
        <dbReference type="ARBA" id="ARBA00023212"/>
    </source>
</evidence>
<organism evidence="21 22">
    <name type="scientific">Chelydra serpentina</name>
    <name type="common">Snapping turtle</name>
    <name type="synonym">Testudo serpentina</name>
    <dbReference type="NCBI Taxonomy" id="8475"/>
    <lineage>
        <taxon>Eukaryota</taxon>
        <taxon>Metazoa</taxon>
        <taxon>Chordata</taxon>
        <taxon>Craniata</taxon>
        <taxon>Vertebrata</taxon>
        <taxon>Euteleostomi</taxon>
        <taxon>Archelosauria</taxon>
        <taxon>Testudinata</taxon>
        <taxon>Testudines</taxon>
        <taxon>Cryptodira</taxon>
        <taxon>Durocryptodira</taxon>
        <taxon>Americhelydia</taxon>
        <taxon>Chelydroidea</taxon>
        <taxon>Chelydridae</taxon>
        <taxon>Chelydra</taxon>
    </lineage>
</organism>
<feature type="domain" description="Kinesin motor" evidence="20">
    <location>
        <begin position="631"/>
        <end position="954"/>
    </location>
</feature>
<dbReference type="InterPro" id="IPR027640">
    <property type="entry name" value="Kinesin-like_fam"/>
</dbReference>
<keyword evidence="11" id="KW-0472">Membrane</keyword>
<evidence type="ECO:0000256" key="10">
    <source>
        <dbReference type="ARBA" id="ARBA00023054"/>
    </source>
</evidence>
<dbReference type="GO" id="GO:0005912">
    <property type="term" value="C:adherens junction"/>
    <property type="evidence" value="ECO:0007669"/>
    <property type="project" value="UniProtKB-SubCell"/>
</dbReference>
<keyword evidence="7 16" id="KW-0547">Nucleotide-binding</keyword>
<dbReference type="GO" id="GO:0030659">
    <property type="term" value="C:cytoplasmic vesicle membrane"/>
    <property type="evidence" value="ECO:0007669"/>
    <property type="project" value="UniProtKB-SubCell"/>
</dbReference>
<dbReference type="FunFam" id="3.40.850.10:FF:000022">
    <property type="entry name" value="Kinesin-like protein"/>
    <property type="match status" value="1"/>
</dbReference>
<comment type="function">
    <text evidence="15">Minus-end microtubule-dependent motor protein. Involved in apically targeted transport. Required for zonula adherens maintenance.</text>
</comment>
<accession>A0A8T1SEA1</accession>
<evidence type="ECO:0000256" key="7">
    <source>
        <dbReference type="ARBA" id="ARBA00022741"/>
    </source>
</evidence>
<evidence type="ECO:0000256" key="19">
    <source>
        <dbReference type="SAM" id="MobiDB-lite"/>
    </source>
</evidence>
<dbReference type="GO" id="GO:0005874">
    <property type="term" value="C:microtubule"/>
    <property type="evidence" value="ECO:0007669"/>
    <property type="project" value="UniProtKB-KW"/>
</dbReference>
<dbReference type="SUPFAM" id="SSF52540">
    <property type="entry name" value="P-loop containing nucleoside triphosphate hydrolases"/>
    <property type="match status" value="1"/>
</dbReference>
<dbReference type="AlphaFoldDB" id="A0A8T1SEA1"/>
<keyword evidence="22" id="KW-1185">Reference proteome</keyword>
<dbReference type="PROSITE" id="PS50067">
    <property type="entry name" value="KINESIN_MOTOR_2"/>
    <property type="match status" value="1"/>
</dbReference>
<dbReference type="SMART" id="SM00129">
    <property type="entry name" value="KISc"/>
    <property type="match status" value="1"/>
</dbReference>
<evidence type="ECO:0000256" key="15">
    <source>
        <dbReference type="ARBA" id="ARBA00060102"/>
    </source>
</evidence>
<dbReference type="InterPro" id="IPR036961">
    <property type="entry name" value="Kinesin_motor_dom_sf"/>
</dbReference>
<dbReference type="PANTHER" id="PTHR47972:SF43">
    <property type="entry name" value="KINESIN-LIKE PROTEIN"/>
    <property type="match status" value="1"/>
</dbReference>
<name>A0A8T1SEA1_CHESE</name>
<keyword evidence="9" id="KW-0965">Cell junction</keyword>
<keyword evidence="5" id="KW-0597">Phosphoprotein</keyword>
<evidence type="ECO:0000256" key="2">
    <source>
        <dbReference type="ARBA" id="ARBA00004300"/>
    </source>
</evidence>
<feature type="coiled-coil region" evidence="18">
    <location>
        <begin position="377"/>
        <end position="553"/>
    </location>
</feature>
<dbReference type="GO" id="GO:0005524">
    <property type="term" value="F:ATP binding"/>
    <property type="evidence" value="ECO:0007669"/>
    <property type="project" value="UniProtKB-UniRule"/>
</dbReference>
<evidence type="ECO:0000313" key="22">
    <source>
        <dbReference type="Proteomes" id="UP000765507"/>
    </source>
</evidence>
<comment type="caution">
    <text evidence="21">The sequence shown here is derived from an EMBL/GenBank/DDBJ whole genome shotgun (WGS) entry which is preliminary data.</text>
</comment>
<keyword evidence="13" id="KW-0206">Cytoskeleton</keyword>
<keyword evidence="12 16" id="KW-0505">Motor protein</keyword>
<dbReference type="InterPro" id="IPR027417">
    <property type="entry name" value="P-loop_NTPase"/>
</dbReference>
<reference evidence="21 22" key="1">
    <citation type="journal article" date="2020" name="G3 (Bethesda)">
        <title>Draft Genome of the Common Snapping Turtle, Chelydra serpentina, a Model for Phenotypic Plasticity in Reptiles.</title>
        <authorList>
            <person name="Das D."/>
            <person name="Singh S.K."/>
            <person name="Bierstedt J."/>
            <person name="Erickson A."/>
            <person name="Galli G.L.J."/>
            <person name="Crossley D.A. 2nd"/>
            <person name="Rhen T."/>
        </authorList>
    </citation>
    <scope>NUCLEOTIDE SEQUENCE [LARGE SCALE GENOMIC DNA]</scope>
    <source>
        <strain evidence="21">KW</strain>
    </source>
</reference>
<evidence type="ECO:0000313" key="21">
    <source>
        <dbReference type="EMBL" id="KAG6926944.1"/>
    </source>
</evidence>
<keyword evidence="10 18" id="KW-0175">Coiled coil</keyword>
<evidence type="ECO:0000256" key="4">
    <source>
        <dbReference type="ARBA" id="ARBA00022490"/>
    </source>
</evidence>
<dbReference type="GO" id="GO:0008017">
    <property type="term" value="F:microtubule binding"/>
    <property type="evidence" value="ECO:0007669"/>
    <property type="project" value="InterPro"/>
</dbReference>
<keyword evidence="4" id="KW-0963">Cytoplasm</keyword>
<dbReference type="PRINTS" id="PR00380">
    <property type="entry name" value="KINESINHEAVY"/>
</dbReference>
<dbReference type="EMBL" id="JAHGAV010000287">
    <property type="protein sequence ID" value="KAG6926944.1"/>
    <property type="molecule type" value="Genomic_DNA"/>
</dbReference>
<evidence type="ECO:0000256" key="16">
    <source>
        <dbReference type="PROSITE-ProRule" id="PRU00283"/>
    </source>
</evidence>
<feature type="non-terminal residue" evidence="21">
    <location>
        <position position="1"/>
    </location>
</feature>
<dbReference type="InterPro" id="IPR019821">
    <property type="entry name" value="Kinesin_motor_CS"/>
</dbReference>
<evidence type="ECO:0000256" key="11">
    <source>
        <dbReference type="ARBA" id="ARBA00023136"/>
    </source>
</evidence>
<dbReference type="OrthoDB" id="3176171at2759"/>
<dbReference type="Gene3D" id="3.40.850.10">
    <property type="entry name" value="Kinesin motor domain"/>
    <property type="match status" value="1"/>
</dbReference>
<dbReference type="GO" id="GO:0005871">
    <property type="term" value="C:kinesin complex"/>
    <property type="evidence" value="ECO:0007669"/>
    <property type="project" value="UniProtKB-ARBA"/>
</dbReference>
<dbReference type="GO" id="GO:0007018">
    <property type="term" value="P:microtubule-based movement"/>
    <property type="evidence" value="ECO:0007669"/>
    <property type="project" value="InterPro"/>
</dbReference>
<proteinExistence type="inferred from homology"/>
<dbReference type="Proteomes" id="UP000765507">
    <property type="component" value="Unassembled WGS sequence"/>
</dbReference>
<evidence type="ECO:0000256" key="5">
    <source>
        <dbReference type="ARBA" id="ARBA00022553"/>
    </source>
</evidence>
<evidence type="ECO:0000256" key="14">
    <source>
        <dbReference type="ARBA" id="ARBA00023329"/>
    </source>
</evidence>
<dbReference type="PROSITE" id="PS00411">
    <property type="entry name" value="KINESIN_MOTOR_1"/>
    <property type="match status" value="1"/>
</dbReference>
<feature type="binding site" evidence="16">
    <location>
        <begin position="714"/>
        <end position="721"/>
    </location>
    <ligand>
        <name>ATP</name>
        <dbReference type="ChEBI" id="CHEBI:30616"/>
    </ligand>
</feature>
<feature type="region of interest" description="Disordered" evidence="19">
    <location>
        <begin position="93"/>
        <end position="126"/>
    </location>
</feature>
<evidence type="ECO:0000256" key="17">
    <source>
        <dbReference type="RuleBase" id="RU000394"/>
    </source>
</evidence>
<comment type="subcellular location">
    <subcellularLocation>
        <location evidence="3">Cell junction</location>
        <location evidence="3">Adherens junction</location>
    </subcellularLocation>
    <subcellularLocation>
        <location evidence="2">Cytoplasm</location>
        <location evidence="2">Cytoskeleton</location>
        <location evidence="2">Microtubule organizing center</location>
        <location evidence="2">Centrosome</location>
    </subcellularLocation>
    <subcellularLocation>
        <location evidence="1">Cytoplasmic vesicle membrane</location>
        <topology evidence="1">Peripheral membrane protein</topology>
    </subcellularLocation>
</comment>
<evidence type="ECO:0000256" key="9">
    <source>
        <dbReference type="ARBA" id="ARBA00022949"/>
    </source>
</evidence>
<evidence type="ECO:0000256" key="18">
    <source>
        <dbReference type="SAM" id="Coils"/>
    </source>
</evidence>
<keyword evidence="14" id="KW-0968">Cytoplasmic vesicle</keyword>
<gene>
    <name evidence="21" type="primary">KIFC3</name>
    <name evidence="21" type="ORF">G0U57_010770</name>
</gene>
<sequence>GRGHWACSEPLRLARPGGGCCSCRRGAAVGIPGLGCAGRPGAPPRAPMFAFYSLLVYIVYALLRRGPRPLPPPQGPDAFSVEPPRRRRPCEELWPELPELDSSSESDRGSGTEEEEAGPDSGFLDDATTPLTEFLSLKREAAEGTLCPADTEAPGGKLPDSPLISVMSHLLSFLEHYSQMQRLQERAGEYRSRLRREESQRRKQLRTLRRAYRQRVQDKLSLIESLEGVICEQQNVMETLHGMKPPSTCPLYPFPPVTPVGVHRLVESISALQGERNKLLEEITGLRQQLEEGEKEKQQLAGSFDLQVQELKEQIEEREEEMTRLRSGMGVTDSEKRIHNLTVENEGLKQSLSVTQGLLQQLATVSAQPSAALAKENEGLRSRVQHLETSLQQKVEELVRLEGQVSALQWRKEQEMRRLDERIRELQLALETQQNRPPDVQYVTQTVEVESPTTLRSLVEAEERNRGLLEQLSSQGERCQRLAEQLQGSEEVTAGLRHKISAYESEISKLREELLREISHLEAQKEEAVKEASECSEQHLEQLREQLTGVQRRLATLQPLLKGMKTNYSSLRSQVRDFSEFYEAAIREARRQLCQAVGEASEASRDLLQKYQHEMLLRKKYHAQLVELKGNIRVLCRLKPVTEVDQREGEVSTAVSTEPGSDSSVTARYKGKERTFELDKVFLPEATQEEVFLEIEPLVLSCLDGYNVCIFAYGQTGSGKTYTMEGVPEDPGINQRALQALYREMEARAGLWKYSVSLSVVEIYNEVIRDLLGKEPQEKLDIKLNPDGSGQLHVPGLTSVEVQGLREIRKMLSLGKRNRATYCTNMNERSSRSHALLTVTITGTNCSTGTKTSGKLNLVDLAGSERVWKSGAQGERLKEAQNINKSLLALGEVIQALRAKQGHVPFRNSKLTYLLQDSLGKGNKTVMMVQISLLEKNAGETMCSLKFAQRVCKVELGPASRRIDSWGQGEL</sequence>
<dbReference type="GO" id="GO:0005813">
    <property type="term" value="C:centrosome"/>
    <property type="evidence" value="ECO:0007669"/>
    <property type="project" value="UniProtKB-SubCell"/>
</dbReference>
<comment type="similarity">
    <text evidence="16 17">Belongs to the TRAFAC class myosin-kinesin ATPase superfamily. Kinesin family.</text>
</comment>
<dbReference type="InterPro" id="IPR001752">
    <property type="entry name" value="Kinesin_motor_dom"/>
</dbReference>
<dbReference type="SUPFAM" id="SSF90257">
    <property type="entry name" value="Myosin rod fragments"/>
    <property type="match status" value="1"/>
</dbReference>
<evidence type="ECO:0000259" key="20">
    <source>
        <dbReference type="PROSITE" id="PS50067"/>
    </source>
</evidence>